<keyword evidence="2" id="KW-1185">Reference proteome</keyword>
<reference evidence="1 2" key="1">
    <citation type="journal article" date="2019" name="Sci. Rep.">
        <title>Orb-weaving spider Araneus ventricosus genome elucidates the spidroin gene catalogue.</title>
        <authorList>
            <person name="Kono N."/>
            <person name="Nakamura H."/>
            <person name="Ohtoshi R."/>
            <person name="Moran D.A.P."/>
            <person name="Shinohara A."/>
            <person name="Yoshida Y."/>
            <person name="Fujiwara M."/>
            <person name="Mori M."/>
            <person name="Tomita M."/>
            <person name="Arakawa K."/>
        </authorList>
    </citation>
    <scope>NUCLEOTIDE SEQUENCE [LARGE SCALE GENOMIC DNA]</scope>
</reference>
<evidence type="ECO:0000313" key="2">
    <source>
        <dbReference type="Proteomes" id="UP000499080"/>
    </source>
</evidence>
<accession>A0A4Y2IEB8</accession>
<protein>
    <submittedName>
        <fullName evidence="1">Uncharacterized protein</fullName>
    </submittedName>
</protein>
<gene>
    <name evidence="1" type="ORF">AVEN_148226_1</name>
</gene>
<sequence length="94" mass="10741">MFVTGHGPFPTYLEQFNIRNSDSCGCGDLGNPLHYATSYLLARSYHLTKPSNDPESLWWKRVQTNNISRAKIIKFILFIAENEAVFFRKDGGNN</sequence>
<proteinExistence type="predicted"/>
<dbReference type="Proteomes" id="UP000499080">
    <property type="component" value="Unassembled WGS sequence"/>
</dbReference>
<name>A0A4Y2IEB8_ARAVE</name>
<comment type="caution">
    <text evidence="1">The sequence shown here is derived from an EMBL/GenBank/DDBJ whole genome shotgun (WGS) entry which is preliminary data.</text>
</comment>
<dbReference type="EMBL" id="BGPR01002598">
    <property type="protein sequence ID" value="GBM76087.1"/>
    <property type="molecule type" value="Genomic_DNA"/>
</dbReference>
<dbReference type="AlphaFoldDB" id="A0A4Y2IEB8"/>
<evidence type="ECO:0000313" key="1">
    <source>
        <dbReference type="EMBL" id="GBM76087.1"/>
    </source>
</evidence>
<organism evidence="1 2">
    <name type="scientific">Araneus ventricosus</name>
    <name type="common">Orbweaver spider</name>
    <name type="synonym">Epeira ventricosa</name>
    <dbReference type="NCBI Taxonomy" id="182803"/>
    <lineage>
        <taxon>Eukaryota</taxon>
        <taxon>Metazoa</taxon>
        <taxon>Ecdysozoa</taxon>
        <taxon>Arthropoda</taxon>
        <taxon>Chelicerata</taxon>
        <taxon>Arachnida</taxon>
        <taxon>Araneae</taxon>
        <taxon>Araneomorphae</taxon>
        <taxon>Entelegynae</taxon>
        <taxon>Araneoidea</taxon>
        <taxon>Araneidae</taxon>
        <taxon>Araneus</taxon>
    </lineage>
</organism>